<sequence length="204" mass="23308">MTYGKPQYLPVDIEHPQNPFGPYGQSKKACEEICFEYRKQGMNITIFRPRMINGPGRLGILVKLFKLIDMNLPVPTIGNGKNHYQMISVFDCVSAILCAIDKGLPNKEYNLGSKNSPDIRTLLKGVIASAHSHSAVIPTPGKLVKFILNIFDSIGLTIMYKEQFMIADEEYILDIKQTEDDLDWHPQYNDEDMLKEAYQMYKKQ</sequence>
<dbReference type="EMBL" id="JNHN01000172">
    <property type="protein sequence ID" value="KDS51001.1"/>
    <property type="molecule type" value="Genomic_DNA"/>
</dbReference>
<dbReference type="PATRIC" id="fig|1339349.3.peg.2133"/>
<accession>A0A078S2N8</accession>
<organism evidence="3 4">
    <name type="scientific">Bacteroides uniformis str. 3978 T3 ii</name>
    <dbReference type="NCBI Taxonomy" id="1339349"/>
    <lineage>
        <taxon>Bacteria</taxon>
        <taxon>Pseudomonadati</taxon>
        <taxon>Bacteroidota</taxon>
        <taxon>Bacteroidia</taxon>
        <taxon>Bacteroidales</taxon>
        <taxon>Bacteroidaceae</taxon>
        <taxon>Bacteroides</taxon>
    </lineage>
</organism>
<name>A0A078S2N8_BACUN</name>
<dbReference type="SUPFAM" id="SSF51735">
    <property type="entry name" value="NAD(P)-binding Rossmann-fold domains"/>
    <property type="match status" value="1"/>
</dbReference>
<dbReference type="InterPro" id="IPR001509">
    <property type="entry name" value="Epimerase_deHydtase"/>
</dbReference>
<comment type="caution">
    <text evidence="3">The sequence shown here is derived from an EMBL/GenBank/DDBJ whole genome shotgun (WGS) entry which is preliminary data.</text>
</comment>
<dbReference type="Gene3D" id="3.40.50.720">
    <property type="entry name" value="NAD(P)-binding Rossmann-like Domain"/>
    <property type="match status" value="1"/>
</dbReference>
<protein>
    <submittedName>
        <fullName evidence="3">NAD dependent epimerase/dehydratase family protein</fullName>
    </submittedName>
</protein>
<reference evidence="3 4" key="1">
    <citation type="submission" date="2014-04" db="EMBL/GenBank/DDBJ databases">
        <authorList>
            <person name="Sears C."/>
            <person name="Carroll K."/>
            <person name="Sack B.R."/>
            <person name="Qadri F."/>
            <person name="Myers L.L."/>
            <person name="Chung G.-T."/>
            <person name="Escheverria P."/>
            <person name="Fraser C.M."/>
            <person name="Sadzewicz L."/>
            <person name="Shefchek K.A."/>
            <person name="Tallon L."/>
            <person name="Das S.P."/>
            <person name="Daugherty S."/>
            <person name="Mongodin E.F."/>
        </authorList>
    </citation>
    <scope>NUCLEOTIDE SEQUENCE [LARGE SCALE GENOMIC DNA]</scope>
    <source>
        <strain evidence="3 4">3978 T3 ii</strain>
    </source>
</reference>
<dbReference type="Proteomes" id="UP000028013">
    <property type="component" value="Unassembled WGS sequence"/>
</dbReference>
<dbReference type="InterPro" id="IPR036291">
    <property type="entry name" value="NAD(P)-bd_dom_sf"/>
</dbReference>
<dbReference type="CDD" id="cd08946">
    <property type="entry name" value="SDR_e"/>
    <property type="match status" value="1"/>
</dbReference>
<comment type="similarity">
    <text evidence="1">Belongs to the NAD(P)-dependent epimerase/dehydratase family.</text>
</comment>
<proteinExistence type="inferred from homology"/>
<dbReference type="PANTHER" id="PTHR43000">
    <property type="entry name" value="DTDP-D-GLUCOSE 4,6-DEHYDRATASE-RELATED"/>
    <property type="match status" value="1"/>
</dbReference>
<dbReference type="AlphaFoldDB" id="A0A078S2N8"/>
<evidence type="ECO:0000313" key="4">
    <source>
        <dbReference type="Proteomes" id="UP000028013"/>
    </source>
</evidence>
<dbReference type="Pfam" id="PF01370">
    <property type="entry name" value="Epimerase"/>
    <property type="match status" value="1"/>
</dbReference>
<evidence type="ECO:0000256" key="1">
    <source>
        <dbReference type="ARBA" id="ARBA00007637"/>
    </source>
</evidence>
<evidence type="ECO:0000313" key="3">
    <source>
        <dbReference type="EMBL" id="KDS51001.1"/>
    </source>
</evidence>
<feature type="domain" description="NAD-dependent epimerase/dehydratase" evidence="2">
    <location>
        <begin position="2"/>
        <end position="112"/>
    </location>
</feature>
<gene>
    <name evidence="3" type="ORF">M094_0900</name>
</gene>
<evidence type="ECO:0000259" key="2">
    <source>
        <dbReference type="Pfam" id="PF01370"/>
    </source>
</evidence>